<dbReference type="InterPro" id="IPR037165">
    <property type="entry name" value="AldOxase/xan_DH_Mopterin-bd_sf"/>
</dbReference>
<evidence type="ECO:0000259" key="1">
    <source>
        <dbReference type="Pfam" id="PF20256"/>
    </source>
</evidence>
<feature type="non-terminal residue" evidence="2">
    <location>
        <position position="1"/>
    </location>
</feature>
<dbReference type="STRING" id="33114.A0A2G2VMV4"/>
<dbReference type="Gene3D" id="3.30.365.10">
    <property type="entry name" value="Aldehyde oxidase/xanthine dehydrogenase, molybdopterin binding domain"/>
    <property type="match status" value="1"/>
</dbReference>
<accession>A0A2G2VMV4</accession>
<dbReference type="SUPFAM" id="SSF56003">
    <property type="entry name" value="Molybdenum cofactor-binding domain"/>
    <property type="match status" value="1"/>
</dbReference>
<dbReference type="OrthoDB" id="1304234at2759"/>
<dbReference type="AlphaFoldDB" id="A0A2G2VMV4"/>
<reference evidence="2 3" key="1">
    <citation type="journal article" date="2017" name="Genome Biol.">
        <title>New reference genome sequences of hot pepper reveal the massive evolution of plant disease-resistance genes by retroduplication.</title>
        <authorList>
            <person name="Kim S."/>
            <person name="Park J."/>
            <person name="Yeom S.I."/>
            <person name="Kim Y.M."/>
            <person name="Seo E."/>
            <person name="Kim K.T."/>
            <person name="Kim M.S."/>
            <person name="Lee J.M."/>
            <person name="Cheong K."/>
            <person name="Shin H.S."/>
            <person name="Kim S.B."/>
            <person name="Han K."/>
            <person name="Lee J."/>
            <person name="Park M."/>
            <person name="Lee H.A."/>
            <person name="Lee H.Y."/>
            <person name="Lee Y."/>
            <person name="Oh S."/>
            <person name="Lee J.H."/>
            <person name="Choi E."/>
            <person name="Choi E."/>
            <person name="Lee S.E."/>
            <person name="Jeon J."/>
            <person name="Kim H."/>
            <person name="Choi G."/>
            <person name="Song H."/>
            <person name="Lee J."/>
            <person name="Lee S.C."/>
            <person name="Kwon J.K."/>
            <person name="Lee H.Y."/>
            <person name="Koo N."/>
            <person name="Hong Y."/>
            <person name="Kim R.W."/>
            <person name="Kang W.H."/>
            <person name="Huh J.H."/>
            <person name="Kang B.C."/>
            <person name="Yang T.J."/>
            <person name="Lee Y.H."/>
            <person name="Bennetzen J.L."/>
            <person name="Choi D."/>
        </authorList>
    </citation>
    <scope>NUCLEOTIDE SEQUENCE [LARGE SCALE GENOMIC DNA]</scope>
    <source>
        <strain evidence="3">cv. PBC81</strain>
    </source>
</reference>
<protein>
    <recommendedName>
        <fullName evidence="1">Aldehyde oxidase/xanthine dehydrogenase second molybdopterin binding domain-containing protein</fullName>
    </recommendedName>
</protein>
<keyword evidence="3" id="KW-1185">Reference proteome</keyword>
<dbReference type="EMBL" id="MLFT02000011">
    <property type="protein sequence ID" value="PHT34297.1"/>
    <property type="molecule type" value="Genomic_DNA"/>
</dbReference>
<organism evidence="2 3">
    <name type="scientific">Capsicum baccatum</name>
    <name type="common">Peruvian pepper</name>
    <dbReference type="NCBI Taxonomy" id="33114"/>
    <lineage>
        <taxon>Eukaryota</taxon>
        <taxon>Viridiplantae</taxon>
        <taxon>Streptophyta</taxon>
        <taxon>Embryophyta</taxon>
        <taxon>Tracheophyta</taxon>
        <taxon>Spermatophyta</taxon>
        <taxon>Magnoliopsida</taxon>
        <taxon>eudicotyledons</taxon>
        <taxon>Gunneridae</taxon>
        <taxon>Pentapetalae</taxon>
        <taxon>asterids</taxon>
        <taxon>lamiids</taxon>
        <taxon>Solanales</taxon>
        <taxon>Solanaceae</taxon>
        <taxon>Solanoideae</taxon>
        <taxon>Capsiceae</taxon>
        <taxon>Capsicum</taxon>
    </lineage>
</organism>
<dbReference type="PANTHER" id="PTHR11908">
    <property type="entry name" value="XANTHINE DEHYDROGENASE"/>
    <property type="match status" value="1"/>
</dbReference>
<dbReference type="Proteomes" id="UP000224567">
    <property type="component" value="Unassembled WGS sequence"/>
</dbReference>
<comment type="caution">
    <text evidence="2">The sequence shown here is derived from an EMBL/GenBank/DDBJ whole genome shotgun (WGS) entry which is preliminary data.</text>
</comment>
<dbReference type="InterPro" id="IPR016208">
    <property type="entry name" value="Ald_Oxase/xanthine_DH-like"/>
</dbReference>
<name>A0A2G2VMV4_CAPBA</name>
<evidence type="ECO:0000313" key="3">
    <source>
        <dbReference type="Proteomes" id="UP000224567"/>
    </source>
</evidence>
<sequence length="140" mass="15757">FLQIEGAFVQGIGYFMLEEYLQIEDGLMVTNSTWTYHIRTIDTIPKRLKVHVLNSGHHQKCILSPKASGAPPLLLAATVHSAIRAAIREARKQLKSWDKLDESASKFYLDVPAIMPVVKTTIGLDYVEKYLETLIHKPPA</sequence>
<dbReference type="Pfam" id="PF20256">
    <property type="entry name" value="MoCoBD_2"/>
    <property type="match status" value="1"/>
</dbReference>
<dbReference type="PANTHER" id="PTHR11908:SF150">
    <property type="entry name" value="BENZALDEHYDE DEHYDROGENASE (NAD(+))-LIKE"/>
    <property type="match status" value="1"/>
</dbReference>
<dbReference type="GO" id="GO:0005506">
    <property type="term" value="F:iron ion binding"/>
    <property type="evidence" value="ECO:0007669"/>
    <property type="project" value="InterPro"/>
</dbReference>
<reference evidence="3" key="2">
    <citation type="journal article" date="2017" name="J. Anim. Genet.">
        <title>Multiple reference genome sequences of hot pepper reveal the massive evolution of plant disease resistance genes by retroduplication.</title>
        <authorList>
            <person name="Kim S."/>
            <person name="Park J."/>
            <person name="Yeom S.-I."/>
            <person name="Kim Y.-M."/>
            <person name="Seo E."/>
            <person name="Kim K.-T."/>
            <person name="Kim M.-S."/>
            <person name="Lee J.M."/>
            <person name="Cheong K."/>
            <person name="Shin H.-S."/>
            <person name="Kim S.-B."/>
            <person name="Han K."/>
            <person name="Lee J."/>
            <person name="Park M."/>
            <person name="Lee H.-A."/>
            <person name="Lee H.-Y."/>
            <person name="Lee Y."/>
            <person name="Oh S."/>
            <person name="Lee J.H."/>
            <person name="Choi E."/>
            <person name="Choi E."/>
            <person name="Lee S.E."/>
            <person name="Jeon J."/>
            <person name="Kim H."/>
            <person name="Choi G."/>
            <person name="Song H."/>
            <person name="Lee J."/>
            <person name="Lee S.-C."/>
            <person name="Kwon J.-K."/>
            <person name="Lee H.-Y."/>
            <person name="Koo N."/>
            <person name="Hong Y."/>
            <person name="Kim R.W."/>
            <person name="Kang W.-H."/>
            <person name="Huh J.H."/>
            <person name="Kang B.-C."/>
            <person name="Yang T.-J."/>
            <person name="Lee Y.-H."/>
            <person name="Bennetzen J.L."/>
            <person name="Choi D."/>
        </authorList>
    </citation>
    <scope>NUCLEOTIDE SEQUENCE [LARGE SCALE GENOMIC DNA]</scope>
    <source>
        <strain evidence="3">cv. PBC81</strain>
    </source>
</reference>
<proteinExistence type="predicted"/>
<evidence type="ECO:0000313" key="2">
    <source>
        <dbReference type="EMBL" id="PHT34297.1"/>
    </source>
</evidence>
<dbReference type="GO" id="GO:0016491">
    <property type="term" value="F:oxidoreductase activity"/>
    <property type="evidence" value="ECO:0007669"/>
    <property type="project" value="InterPro"/>
</dbReference>
<dbReference type="InterPro" id="IPR046867">
    <property type="entry name" value="AldOxase/xan_DH_MoCoBD2"/>
</dbReference>
<feature type="domain" description="Aldehyde oxidase/xanthine dehydrogenase second molybdopterin binding" evidence="1">
    <location>
        <begin position="3"/>
        <end position="45"/>
    </location>
</feature>
<gene>
    <name evidence="2" type="ORF">CQW23_26097</name>
</gene>